<dbReference type="Proteomes" id="UP001300871">
    <property type="component" value="Unassembled WGS sequence"/>
</dbReference>
<dbReference type="AlphaFoldDB" id="A0AAW6B3X4"/>
<name>A0AAW6B3X4_CLOSY</name>
<evidence type="ECO:0000256" key="1">
    <source>
        <dbReference type="SAM" id="Phobius"/>
    </source>
</evidence>
<feature type="transmembrane region" description="Helical" evidence="1">
    <location>
        <begin position="20"/>
        <end position="38"/>
    </location>
</feature>
<evidence type="ECO:0008006" key="4">
    <source>
        <dbReference type="Google" id="ProtNLM"/>
    </source>
</evidence>
<protein>
    <recommendedName>
        <fullName evidence="4">YfcC family protein</fullName>
    </recommendedName>
</protein>
<sequence>MSSESAAKTKKTKKMKMPHIYVLLISITIICAAASWFLPAGEFERALSDAGREMVVPGTYHVIESTPVGFFTLV</sequence>
<reference evidence="2" key="1">
    <citation type="submission" date="2023-01" db="EMBL/GenBank/DDBJ databases">
        <title>Human gut microbiome strain richness.</title>
        <authorList>
            <person name="Chen-Liaw A."/>
        </authorList>
    </citation>
    <scope>NUCLEOTIDE SEQUENCE</scope>
    <source>
        <strain evidence="2">B1_m1001713B170214d0_201011</strain>
    </source>
</reference>
<keyword evidence="1" id="KW-1133">Transmembrane helix</keyword>
<organism evidence="2 3">
    <name type="scientific">Clostridium symbiosum</name>
    <name type="common">Bacteroides symbiosus</name>
    <dbReference type="NCBI Taxonomy" id="1512"/>
    <lineage>
        <taxon>Bacteria</taxon>
        <taxon>Bacillati</taxon>
        <taxon>Bacillota</taxon>
        <taxon>Clostridia</taxon>
        <taxon>Lachnospirales</taxon>
        <taxon>Lachnospiraceae</taxon>
        <taxon>Otoolea</taxon>
    </lineage>
</organism>
<proteinExistence type="predicted"/>
<comment type="caution">
    <text evidence="2">The sequence shown here is derived from an EMBL/GenBank/DDBJ whole genome shotgun (WGS) entry which is preliminary data.</text>
</comment>
<dbReference type="EMBL" id="JAQLGM010000066">
    <property type="protein sequence ID" value="MDB2002278.1"/>
    <property type="molecule type" value="Genomic_DNA"/>
</dbReference>
<evidence type="ECO:0000313" key="2">
    <source>
        <dbReference type="EMBL" id="MDB2002278.1"/>
    </source>
</evidence>
<gene>
    <name evidence="2" type="ORF">PM006_18940</name>
</gene>
<evidence type="ECO:0000313" key="3">
    <source>
        <dbReference type="Proteomes" id="UP001300871"/>
    </source>
</evidence>
<accession>A0AAW6B3X4</accession>
<keyword evidence="1" id="KW-0812">Transmembrane</keyword>
<dbReference type="RefSeq" id="WP_272123924.1">
    <property type="nucleotide sequence ID" value="NZ_JAQLGH010000090.1"/>
</dbReference>
<keyword evidence="1" id="KW-0472">Membrane</keyword>